<gene>
    <name evidence="9" type="ORF">CG710_014855</name>
</gene>
<dbReference type="RefSeq" id="WP_094376451.1">
    <property type="nucleotide sequence ID" value="NZ_NOKA02000038.1"/>
</dbReference>
<feature type="transmembrane region" description="Helical" evidence="7">
    <location>
        <begin position="95"/>
        <end position="115"/>
    </location>
</feature>
<feature type="transmembrane region" description="Helical" evidence="7">
    <location>
        <begin position="122"/>
        <end position="140"/>
    </location>
</feature>
<feature type="transmembrane region" description="Helical" evidence="7">
    <location>
        <begin position="249"/>
        <end position="266"/>
    </location>
</feature>
<reference evidence="9 10" key="1">
    <citation type="journal article" date="2017" name="Genome Announc.">
        <title>Draft Genome Sequence of a Sporulating and Motile Strain of Lachnotalea glycerini Isolated from Water in Quebec City, Canada.</title>
        <authorList>
            <person name="Maheux A.F."/>
            <person name="Boudreau D.K."/>
            <person name="Berube E."/>
            <person name="Boissinot M."/>
            <person name="Raymond F."/>
            <person name="Brodeur S."/>
            <person name="Corbeil J."/>
            <person name="Isabel S."/>
            <person name="Omar R.F."/>
            <person name="Bergeron M.G."/>
        </authorList>
    </citation>
    <scope>NUCLEOTIDE SEQUENCE [LARGE SCALE GENOMIC DNA]</scope>
    <source>
        <strain evidence="9 10">CCRI-19302</strain>
    </source>
</reference>
<feature type="transmembrane region" description="Helical" evidence="7">
    <location>
        <begin position="66"/>
        <end position="83"/>
    </location>
</feature>
<evidence type="ECO:0000256" key="7">
    <source>
        <dbReference type="SAM" id="Phobius"/>
    </source>
</evidence>
<feature type="transmembrane region" description="Helical" evidence="7">
    <location>
        <begin position="272"/>
        <end position="288"/>
    </location>
</feature>
<feature type="transmembrane region" description="Helical" evidence="7">
    <location>
        <begin position="187"/>
        <end position="205"/>
    </location>
</feature>
<feature type="transmembrane region" description="Helical" evidence="7">
    <location>
        <begin position="12"/>
        <end position="30"/>
    </location>
</feature>
<feature type="transmembrane region" description="Helical" evidence="7">
    <location>
        <begin position="146"/>
        <end position="166"/>
    </location>
</feature>
<feature type="transmembrane region" description="Helical" evidence="7">
    <location>
        <begin position="36"/>
        <end position="54"/>
    </location>
</feature>
<evidence type="ECO:0000256" key="2">
    <source>
        <dbReference type="ARBA" id="ARBA00007362"/>
    </source>
</evidence>
<evidence type="ECO:0000256" key="1">
    <source>
        <dbReference type="ARBA" id="ARBA00004651"/>
    </source>
</evidence>
<evidence type="ECO:0000256" key="3">
    <source>
        <dbReference type="ARBA" id="ARBA00022475"/>
    </source>
</evidence>
<dbReference type="EMBL" id="NOKA02000038">
    <property type="protein sequence ID" value="RDY30404.1"/>
    <property type="molecule type" value="Genomic_DNA"/>
</dbReference>
<dbReference type="InterPro" id="IPR050638">
    <property type="entry name" value="AA-Vitamin_Transporters"/>
</dbReference>
<dbReference type="OrthoDB" id="9805239at2"/>
<evidence type="ECO:0000259" key="8">
    <source>
        <dbReference type="Pfam" id="PF00892"/>
    </source>
</evidence>
<accession>A0A371JCC1</accession>
<proteinExistence type="inferred from homology"/>
<evidence type="ECO:0000313" key="10">
    <source>
        <dbReference type="Proteomes" id="UP000216411"/>
    </source>
</evidence>
<comment type="similarity">
    <text evidence="2">Belongs to the EamA transporter family.</text>
</comment>
<name>A0A371JCC1_9FIRM</name>
<dbReference type="InterPro" id="IPR037185">
    <property type="entry name" value="EmrE-like"/>
</dbReference>
<dbReference type="PANTHER" id="PTHR32322">
    <property type="entry name" value="INNER MEMBRANE TRANSPORTER"/>
    <property type="match status" value="1"/>
</dbReference>
<keyword evidence="6 7" id="KW-0472">Membrane</keyword>
<dbReference type="InterPro" id="IPR000620">
    <property type="entry name" value="EamA_dom"/>
</dbReference>
<evidence type="ECO:0000256" key="5">
    <source>
        <dbReference type="ARBA" id="ARBA00022989"/>
    </source>
</evidence>
<comment type="caution">
    <text evidence="9">The sequence shown here is derived from an EMBL/GenBank/DDBJ whole genome shotgun (WGS) entry which is preliminary data.</text>
</comment>
<protein>
    <submittedName>
        <fullName evidence="9">DMT family transporter</fullName>
    </submittedName>
</protein>
<comment type="subcellular location">
    <subcellularLocation>
        <location evidence="1">Cell membrane</location>
        <topology evidence="1">Multi-pass membrane protein</topology>
    </subcellularLocation>
</comment>
<keyword evidence="10" id="KW-1185">Reference proteome</keyword>
<sequence>MKSKNIIGHITSFLTIFIWGTTFISTKVLLQDFTPVEILMIRFLMGYIALWLVFPHHLKVINPKQNIYFAAAGLCGITLYYLFENIALTYTLASNVGIIVSISPFVTAIFSCIFLKDKRPGIRFIIGFLIAMTGICLISLNGSKSFAISPIGNILAILASIIWAAYSTLVKKISTFGYHIIQTTRLTFFYGILFMLPCCFVLDFNLHVSQFMSITNFFNLLFLGLGASAICFVTWSFSVKTLGVVKTSVYIYMIPVISVIASVLILREPVTLVSVFGIALILLGLFLSESSKKETAPNSPQTSW</sequence>
<dbReference type="Proteomes" id="UP000216411">
    <property type="component" value="Unassembled WGS sequence"/>
</dbReference>
<keyword evidence="5 7" id="KW-1133">Transmembrane helix</keyword>
<evidence type="ECO:0000313" key="9">
    <source>
        <dbReference type="EMBL" id="RDY30404.1"/>
    </source>
</evidence>
<organism evidence="9 10">
    <name type="scientific">Lachnotalea glycerini</name>
    <dbReference type="NCBI Taxonomy" id="1763509"/>
    <lineage>
        <taxon>Bacteria</taxon>
        <taxon>Bacillati</taxon>
        <taxon>Bacillota</taxon>
        <taxon>Clostridia</taxon>
        <taxon>Lachnospirales</taxon>
        <taxon>Lachnospiraceae</taxon>
        <taxon>Lachnotalea</taxon>
    </lineage>
</organism>
<dbReference type="AlphaFoldDB" id="A0A371JCC1"/>
<feature type="domain" description="EamA" evidence="8">
    <location>
        <begin position="7"/>
        <end position="139"/>
    </location>
</feature>
<feature type="domain" description="EamA" evidence="8">
    <location>
        <begin position="151"/>
        <end position="287"/>
    </location>
</feature>
<dbReference type="SUPFAM" id="SSF103481">
    <property type="entry name" value="Multidrug resistance efflux transporter EmrE"/>
    <property type="match status" value="2"/>
</dbReference>
<evidence type="ECO:0000256" key="6">
    <source>
        <dbReference type="ARBA" id="ARBA00023136"/>
    </source>
</evidence>
<dbReference type="GO" id="GO:0005886">
    <property type="term" value="C:plasma membrane"/>
    <property type="evidence" value="ECO:0007669"/>
    <property type="project" value="UniProtKB-SubCell"/>
</dbReference>
<dbReference type="Pfam" id="PF00892">
    <property type="entry name" value="EamA"/>
    <property type="match status" value="2"/>
</dbReference>
<feature type="transmembrane region" description="Helical" evidence="7">
    <location>
        <begin position="217"/>
        <end position="237"/>
    </location>
</feature>
<dbReference type="PANTHER" id="PTHR32322:SF18">
    <property type="entry name" value="S-ADENOSYLMETHIONINE_S-ADENOSYLHOMOCYSTEINE TRANSPORTER"/>
    <property type="match status" value="1"/>
</dbReference>
<keyword evidence="4 7" id="KW-0812">Transmembrane</keyword>
<keyword evidence="3" id="KW-1003">Cell membrane</keyword>
<evidence type="ECO:0000256" key="4">
    <source>
        <dbReference type="ARBA" id="ARBA00022692"/>
    </source>
</evidence>